<protein>
    <submittedName>
        <fullName evidence="2">Uncharacterized protein</fullName>
    </submittedName>
</protein>
<keyword evidence="3" id="KW-1185">Reference proteome</keyword>
<sequence>MAGVFSYSSSYYFISLRYPMANQPTKNKPMFYPWHHFVLVPAALVLALYSIRRYVSVSGDDTEDSRLWFTVMLLAVVGLGVLVMLRQHYALQLQDRLIRLEVRQRYFELTGQSLRPLEAQLELSQILALRFAGDAELADLTQAAIREKLSSKDIQARIQDFQFDHLRV</sequence>
<keyword evidence="1" id="KW-1133">Transmembrane helix</keyword>
<dbReference type="RefSeq" id="WP_185887899.1">
    <property type="nucleotide sequence ID" value="NZ_CP060202.1"/>
</dbReference>
<dbReference type="Proteomes" id="UP000515489">
    <property type="component" value="Chromosome"/>
</dbReference>
<evidence type="ECO:0000256" key="1">
    <source>
        <dbReference type="SAM" id="Phobius"/>
    </source>
</evidence>
<keyword evidence="1" id="KW-0812">Transmembrane</keyword>
<organism evidence="2 3">
    <name type="scientific">Hymenobacter sediminicola</name>
    <dbReference type="NCBI Taxonomy" id="2761579"/>
    <lineage>
        <taxon>Bacteria</taxon>
        <taxon>Pseudomonadati</taxon>
        <taxon>Bacteroidota</taxon>
        <taxon>Cytophagia</taxon>
        <taxon>Cytophagales</taxon>
        <taxon>Hymenobacteraceae</taxon>
        <taxon>Hymenobacter</taxon>
    </lineage>
</organism>
<feature type="transmembrane region" description="Helical" evidence="1">
    <location>
        <begin position="67"/>
        <end position="85"/>
    </location>
</feature>
<dbReference type="Pfam" id="PF20136">
    <property type="entry name" value="DUF6526"/>
    <property type="match status" value="1"/>
</dbReference>
<keyword evidence="1" id="KW-0472">Membrane</keyword>
<name>A0A7G7W6I8_9BACT</name>
<evidence type="ECO:0000313" key="2">
    <source>
        <dbReference type="EMBL" id="QNH61981.1"/>
    </source>
</evidence>
<reference evidence="2 3" key="1">
    <citation type="submission" date="2020-08" db="EMBL/GenBank/DDBJ databases">
        <title>Hymenobacter sp. S2-20-2 genome sequencing.</title>
        <authorList>
            <person name="Jin L."/>
        </authorList>
    </citation>
    <scope>NUCLEOTIDE SEQUENCE [LARGE SCALE GENOMIC DNA]</scope>
    <source>
        <strain evidence="2 3">S2-20-2</strain>
    </source>
</reference>
<dbReference type="AlphaFoldDB" id="A0A7G7W6I8"/>
<proteinExistence type="predicted"/>
<evidence type="ECO:0000313" key="3">
    <source>
        <dbReference type="Proteomes" id="UP000515489"/>
    </source>
</evidence>
<accession>A0A7G7W6I8</accession>
<feature type="transmembrane region" description="Helical" evidence="1">
    <location>
        <begin position="36"/>
        <end position="55"/>
    </location>
</feature>
<dbReference type="KEGG" id="hsk:H4317_17845"/>
<dbReference type="InterPro" id="IPR045385">
    <property type="entry name" value="DUF6526"/>
</dbReference>
<dbReference type="EMBL" id="CP060202">
    <property type="protein sequence ID" value="QNH61981.1"/>
    <property type="molecule type" value="Genomic_DNA"/>
</dbReference>
<gene>
    <name evidence="2" type="ORF">H4317_17845</name>
</gene>